<proteinExistence type="predicted"/>
<evidence type="ECO:0000256" key="2">
    <source>
        <dbReference type="SAM" id="Phobius"/>
    </source>
</evidence>
<reference evidence="3 4" key="1">
    <citation type="journal article" date="2012" name="Appl. Environ. Microbiol.">
        <title>Genome Sequence of Thermotolerant Bacillus methanolicus: Features and Regulation Related to Methylotrophy and Production of L-Lysine and L-Glutamate from Methanol.</title>
        <authorList>
            <person name="Heggeset T.M."/>
            <person name="Krog A."/>
            <person name="Balzer S."/>
            <person name="Wentzel A."/>
            <person name="Ellingsen T.E."/>
            <person name="Brautaset T."/>
        </authorList>
    </citation>
    <scope>NUCLEOTIDE SEQUENCE [LARGE SCALE GENOMIC DNA]</scope>
    <source>
        <strain evidence="3 4">PB1</strain>
    </source>
</reference>
<comment type="caution">
    <text evidence="3">The sequence shown here is derived from an EMBL/GenBank/DDBJ whole genome shotgun (WGS) entry which is preliminary data.</text>
</comment>
<dbReference type="STRING" id="997296.PB1_00975"/>
<dbReference type="eggNOG" id="ENOG5032TJF">
    <property type="taxonomic scope" value="Bacteria"/>
</dbReference>
<feature type="region of interest" description="Disordered" evidence="1">
    <location>
        <begin position="124"/>
        <end position="150"/>
    </location>
</feature>
<dbReference type="Pfam" id="PF19610">
    <property type="entry name" value="DUF6115"/>
    <property type="match status" value="1"/>
</dbReference>
<feature type="transmembrane region" description="Helical" evidence="2">
    <location>
        <begin position="6"/>
        <end position="25"/>
    </location>
</feature>
<keyword evidence="4" id="KW-1185">Reference proteome</keyword>
<gene>
    <name evidence="3" type="ORF">PB1_00975</name>
</gene>
<dbReference type="EMBL" id="AFEU01000001">
    <property type="protein sequence ID" value="EIJ81474.1"/>
    <property type="molecule type" value="Genomic_DNA"/>
</dbReference>
<dbReference type="RefSeq" id="WP_003350168.1">
    <property type="nucleotide sequence ID" value="NZ_AFEU01000001.1"/>
</dbReference>
<keyword evidence="2" id="KW-1133">Transmembrane helix</keyword>
<evidence type="ECO:0000313" key="4">
    <source>
        <dbReference type="Proteomes" id="UP000010523"/>
    </source>
</evidence>
<evidence type="ECO:0008006" key="5">
    <source>
        <dbReference type="Google" id="ProtNLM"/>
    </source>
</evidence>
<name>I3E4Q3_BACMT</name>
<sequence>MVIFFLILSLVLNILSFLAIVILYLRQNRFVKLEKKQEKMIQEMEEVISVYMLEMKEENEKFITRLQEIGLNKETAFIRTSEMPAPNISDLQSDATKKDRAIRIGKVAPFQAVKAYKKNMNNSELSLENSNSSPLTNDKQAGSQNPLDDTEYHFQDQNINFKQKDDYLKSLLNEVFYLQKQGFNVEEIAKKLNKGKTEIELMLKFNHQNDQE</sequence>
<organism evidence="3 4">
    <name type="scientific">Bacillus methanolicus PB1</name>
    <dbReference type="NCBI Taxonomy" id="997296"/>
    <lineage>
        <taxon>Bacteria</taxon>
        <taxon>Bacillati</taxon>
        <taxon>Bacillota</taxon>
        <taxon>Bacilli</taxon>
        <taxon>Bacillales</taxon>
        <taxon>Bacillaceae</taxon>
        <taxon>Bacillus</taxon>
    </lineage>
</organism>
<protein>
    <recommendedName>
        <fullName evidence="5">Coupling factor for flagellin transcription and translation</fullName>
    </recommendedName>
</protein>
<dbReference type="OrthoDB" id="1708317at2"/>
<feature type="compositionally biased region" description="Polar residues" evidence="1">
    <location>
        <begin position="134"/>
        <end position="147"/>
    </location>
</feature>
<evidence type="ECO:0000256" key="1">
    <source>
        <dbReference type="SAM" id="MobiDB-lite"/>
    </source>
</evidence>
<keyword evidence="2" id="KW-0472">Membrane</keyword>
<evidence type="ECO:0000313" key="3">
    <source>
        <dbReference type="EMBL" id="EIJ81474.1"/>
    </source>
</evidence>
<accession>I3E4Q3</accession>
<dbReference type="AlphaFoldDB" id="I3E4Q3"/>
<dbReference type="Proteomes" id="UP000010523">
    <property type="component" value="Unassembled WGS sequence"/>
</dbReference>
<feature type="compositionally biased region" description="Low complexity" evidence="1">
    <location>
        <begin position="124"/>
        <end position="133"/>
    </location>
</feature>
<dbReference type="PATRIC" id="fig|997296.3.peg.242"/>
<keyword evidence="2" id="KW-0812">Transmembrane</keyword>
<dbReference type="InterPro" id="IPR046118">
    <property type="entry name" value="DUF6115"/>
</dbReference>